<dbReference type="PROSITE" id="PS51257">
    <property type="entry name" value="PROKAR_LIPOPROTEIN"/>
    <property type="match status" value="1"/>
</dbReference>
<dbReference type="RefSeq" id="WP_092321491.1">
    <property type="nucleotide sequence ID" value="NZ_FNFU01000002.1"/>
</dbReference>
<protein>
    <submittedName>
        <fullName evidence="3">Tripartite-type tricarboxylate transporter, receptor component TctC</fullName>
    </submittedName>
</protein>
<dbReference type="Gene3D" id="3.40.190.150">
    <property type="entry name" value="Bordetella uptake gene, domain 1"/>
    <property type="match status" value="1"/>
</dbReference>
<organism evidence="3 4">
    <name type="scientific">Cryobacterium psychrotolerans</name>
    <dbReference type="NCBI Taxonomy" id="386301"/>
    <lineage>
        <taxon>Bacteria</taxon>
        <taxon>Bacillati</taxon>
        <taxon>Actinomycetota</taxon>
        <taxon>Actinomycetes</taxon>
        <taxon>Micrococcales</taxon>
        <taxon>Microbacteriaceae</taxon>
        <taxon>Cryobacterium</taxon>
    </lineage>
</organism>
<keyword evidence="3" id="KW-0675">Receptor</keyword>
<feature type="signal peptide" evidence="2">
    <location>
        <begin position="1"/>
        <end position="28"/>
    </location>
</feature>
<evidence type="ECO:0000256" key="1">
    <source>
        <dbReference type="ARBA" id="ARBA00006987"/>
    </source>
</evidence>
<dbReference type="SUPFAM" id="SSF53850">
    <property type="entry name" value="Periplasmic binding protein-like II"/>
    <property type="match status" value="1"/>
</dbReference>
<evidence type="ECO:0000256" key="2">
    <source>
        <dbReference type="SAM" id="SignalP"/>
    </source>
</evidence>
<dbReference type="InterPro" id="IPR005064">
    <property type="entry name" value="BUG"/>
</dbReference>
<comment type="similarity">
    <text evidence="1">Belongs to the UPF0065 (bug) family.</text>
</comment>
<accession>A0A1G8YHU6</accession>
<gene>
    <name evidence="3" type="ORF">SAMN05216282_102161</name>
</gene>
<evidence type="ECO:0000313" key="4">
    <source>
        <dbReference type="Proteomes" id="UP000198701"/>
    </source>
</evidence>
<sequence>MKETRKYLVVPAAAVGLSLVLSGCLAGAAGGTTANYPSKAVTVLMPYAAGGPSDLTARALSSCLGDSLGQTFVVENKAGGSGAVAMQELASAKPDGHTLGLGTAGTLVMTPLVNELAYSLDDFTPLGVMAENPTLIVVGDESPYESAKEFFAAAEKHPGTLTVGVPGATSPAAIELQRLRNEYGVDVVAVPASGNAEMTTSLLGGHVDALFINDHPDVNSRIDEGTFRPLAATTSERLRWLPELPTLTELGYTDLVNATSVFGLFAPKDLPTPIIEDLESALEACMTDSAVLEQLGENLVPEEFRDGAALGESLAEIQALYRPILER</sequence>
<dbReference type="Proteomes" id="UP000198701">
    <property type="component" value="Unassembled WGS sequence"/>
</dbReference>
<dbReference type="STRING" id="386301.SAMN05216282_102161"/>
<dbReference type="OrthoDB" id="8627412at2"/>
<name>A0A1G8YHU6_9MICO</name>
<reference evidence="3 4" key="1">
    <citation type="submission" date="2016-10" db="EMBL/GenBank/DDBJ databases">
        <authorList>
            <person name="de Groot N.N."/>
        </authorList>
    </citation>
    <scope>NUCLEOTIDE SEQUENCE [LARGE SCALE GENOMIC DNA]</scope>
    <source>
        <strain evidence="3 4">CGMCC 1.5382</strain>
    </source>
</reference>
<dbReference type="InterPro" id="IPR042100">
    <property type="entry name" value="Bug_dom1"/>
</dbReference>
<dbReference type="AlphaFoldDB" id="A0A1G8YHU6"/>
<dbReference type="EMBL" id="FNFU01000002">
    <property type="protein sequence ID" value="SDK02398.1"/>
    <property type="molecule type" value="Genomic_DNA"/>
</dbReference>
<keyword evidence="2" id="KW-0732">Signal</keyword>
<dbReference type="Pfam" id="PF03401">
    <property type="entry name" value="TctC"/>
    <property type="match status" value="1"/>
</dbReference>
<dbReference type="PIRSF" id="PIRSF017082">
    <property type="entry name" value="YflP"/>
    <property type="match status" value="1"/>
</dbReference>
<dbReference type="Gene3D" id="3.40.190.10">
    <property type="entry name" value="Periplasmic binding protein-like II"/>
    <property type="match status" value="1"/>
</dbReference>
<feature type="chain" id="PRO_5041053875" evidence="2">
    <location>
        <begin position="29"/>
        <end position="327"/>
    </location>
</feature>
<evidence type="ECO:0000313" key="3">
    <source>
        <dbReference type="EMBL" id="SDK02398.1"/>
    </source>
</evidence>
<dbReference type="PANTHER" id="PTHR42928">
    <property type="entry name" value="TRICARBOXYLATE-BINDING PROTEIN"/>
    <property type="match status" value="1"/>
</dbReference>
<keyword evidence="4" id="KW-1185">Reference proteome</keyword>
<proteinExistence type="inferred from homology"/>
<dbReference type="CDD" id="cd07012">
    <property type="entry name" value="PBP2_Bug_TTT"/>
    <property type="match status" value="1"/>
</dbReference>
<dbReference type="PANTHER" id="PTHR42928:SF5">
    <property type="entry name" value="BLR1237 PROTEIN"/>
    <property type="match status" value="1"/>
</dbReference>